<dbReference type="PROSITE" id="PS50110">
    <property type="entry name" value="RESPONSE_REGULATORY"/>
    <property type="match status" value="1"/>
</dbReference>
<accession>A0A1C0ZZ05</accession>
<dbReference type="AlphaFoldDB" id="A0A1C0ZZ05"/>
<feature type="domain" description="Response regulatory" evidence="7">
    <location>
        <begin position="2"/>
        <end position="116"/>
    </location>
</feature>
<dbReference type="Proteomes" id="UP000093309">
    <property type="component" value="Unassembled WGS sequence"/>
</dbReference>
<dbReference type="Gene3D" id="1.10.10.10">
    <property type="entry name" value="Winged helix-like DNA-binding domain superfamily/Winged helix DNA-binding domain"/>
    <property type="match status" value="1"/>
</dbReference>
<keyword evidence="6" id="KW-0597">Phosphoprotein</keyword>
<keyword evidence="2" id="KW-0902">Two-component regulatory system</keyword>
<dbReference type="Pfam" id="PF03704">
    <property type="entry name" value="BTAD"/>
    <property type="match status" value="1"/>
</dbReference>
<keyword evidence="3" id="KW-0805">Transcription regulation</keyword>
<keyword evidence="9" id="KW-1185">Reference proteome</keyword>
<evidence type="ECO:0000313" key="8">
    <source>
        <dbReference type="EMBL" id="OCT13259.1"/>
    </source>
</evidence>
<dbReference type="Gene3D" id="1.25.40.10">
    <property type="entry name" value="Tetratricopeptide repeat domain"/>
    <property type="match status" value="1"/>
</dbReference>
<dbReference type="SMART" id="SM00862">
    <property type="entry name" value="Trans_reg_C"/>
    <property type="match status" value="1"/>
</dbReference>
<dbReference type="OrthoDB" id="3190595at2"/>
<keyword evidence="4" id="KW-0238">DNA-binding</keyword>
<gene>
    <name evidence="8" type="ORF">A8709_01130</name>
</gene>
<dbReference type="InterPro" id="IPR011990">
    <property type="entry name" value="TPR-like_helical_dom_sf"/>
</dbReference>
<dbReference type="SUPFAM" id="SSF52172">
    <property type="entry name" value="CheY-like"/>
    <property type="match status" value="1"/>
</dbReference>
<evidence type="ECO:0000256" key="5">
    <source>
        <dbReference type="ARBA" id="ARBA00023163"/>
    </source>
</evidence>
<dbReference type="InterPro" id="IPR036388">
    <property type="entry name" value="WH-like_DNA-bd_sf"/>
</dbReference>
<dbReference type="InterPro" id="IPR016032">
    <property type="entry name" value="Sig_transdc_resp-reg_C-effctor"/>
</dbReference>
<dbReference type="SMART" id="SM01043">
    <property type="entry name" value="BTAD"/>
    <property type="match status" value="1"/>
</dbReference>
<dbReference type="Gene3D" id="3.40.50.2300">
    <property type="match status" value="1"/>
</dbReference>
<dbReference type="InterPro" id="IPR001867">
    <property type="entry name" value="OmpR/PhoB-type_DNA-bd"/>
</dbReference>
<dbReference type="RefSeq" id="WP_065854345.1">
    <property type="nucleotide sequence ID" value="NZ_LYPC01000024.1"/>
</dbReference>
<proteinExistence type="inferred from homology"/>
<dbReference type="InterPro" id="IPR051677">
    <property type="entry name" value="AfsR-DnrI-RedD_regulator"/>
</dbReference>
<comment type="caution">
    <text evidence="8">The sequence shown here is derived from an EMBL/GenBank/DDBJ whole genome shotgun (WGS) entry which is preliminary data.</text>
</comment>
<dbReference type="GO" id="GO:0006355">
    <property type="term" value="P:regulation of DNA-templated transcription"/>
    <property type="evidence" value="ECO:0007669"/>
    <property type="project" value="InterPro"/>
</dbReference>
<feature type="modified residue" description="4-aspartylphosphate" evidence="6">
    <location>
        <position position="53"/>
    </location>
</feature>
<keyword evidence="5" id="KW-0804">Transcription</keyword>
<dbReference type="STRING" id="512399.A8709_01130"/>
<evidence type="ECO:0000256" key="6">
    <source>
        <dbReference type="PROSITE-ProRule" id="PRU00169"/>
    </source>
</evidence>
<dbReference type="SUPFAM" id="SSF46894">
    <property type="entry name" value="C-terminal effector domain of the bipartite response regulators"/>
    <property type="match status" value="1"/>
</dbReference>
<evidence type="ECO:0000256" key="4">
    <source>
        <dbReference type="ARBA" id="ARBA00023125"/>
    </source>
</evidence>
<dbReference type="InterPro" id="IPR005158">
    <property type="entry name" value="BTAD"/>
</dbReference>
<dbReference type="InterPro" id="IPR011006">
    <property type="entry name" value="CheY-like_superfamily"/>
</dbReference>
<evidence type="ECO:0000256" key="2">
    <source>
        <dbReference type="ARBA" id="ARBA00023012"/>
    </source>
</evidence>
<protein>
    <recommendedName>
        <fullName evidence="7">Response regulatory domain-containing protein</fullName>
    </recommendedName>
</protein>
<dbReference type="InterPro" id="IPR001789">
    <property type="entry name" value="Sig_transdc_resp-reg_receiver"/>
</dbReference>
<dbReference type="GO" id="GO:0000160">
    <property type="term" value="P:phosphorelay signal transduction system"/>
    <property type="evidence" value="ECO:0007669"/>
    <property type="project" value="UniProtKB-KW"/>
</dbReference>
<evidence type="ECO:0000313" key="9">
    <source>
        <dbReference type="Proteomes" id="UP000093309"/>
    </source>
</evidence>
<name>A0A1C0ZZ05_9BACL</name>
<comment type="similarity">
    <text evidence="1">Belongs to the AfsR/DnrI/RedD regulatory family.</text>
</comment>
<evidence type="ECO:0000259" key="7">
    <source>
        <dbReference type="PROSITE" id="PS50110"/>
    </source>
</evidence>
<dbReference type="GO" id="GO:0003677">
    <property type="term" value="F:DNA binding"/>
    <property type="evidence" value="ECO:0007669"/>
    <property type="project" value="UniProtKB-KW"/>
</dbReference>
<reference evidence="9" key="1">
    <citation type="submission" date="2016-05" db="EMBL/GenBank/DDBJ databases">
        <title>Paenibacillus oryzae. sp. nov., isolated from the rice root.</title>
        <authorList>
            <person name="Zhang J."/>
            <person name="Zhang X."/>
        </authorList>
    </citation>
    <scope>NUCLEOTIDE SEQUENCE [LARGE SCALE GENOMIC DNA]</scope>
    <source>
        <strain evidence="9">KCTC13222</strain>
    </source>
</reference>
<evidence type="ECO:0000256" key="1">
    <source>
        <dbReference type="ARBA" id="ARBA00005820"/>
    </source>
</evidence>
<dbReference type="PANTHER" id="PTHR35807">
    <property type="entry name" value="TRANSCRIPTIONAL REGULATOR REDD-RELATED"/>
    <property type="match status" value="1"/>
</dbReference>
<dbReference type="SUPFAM" id="SSF48452">
    <property type="entry name" value="TPR-like"/>
    <property type="match status" value="1"/>
</dbReference>
<dbReference type="PANTHER" id="PTHR35807:SF1">
    <property type="entry name" value="TRANSCRIPTIONAL REGULATOR REDD"/>
    <property type="match status" value="1"/>
</dbReference>
<dbReference type="Pfam" id="PF00072">
    <property type="entry name" value="Response_reg"/>
    <property type="match status" value="1"/>
</dbReference>
<dbReference type="EMBL" id="LYPC01000024">
    <property type="protein sequence ID" value="OCT13259.1"/>
    <property type="molecule type" value="Genomic_DNA"/>
</dbReference>
<organism evidence="8 9">
    <name type="scientific">Paenibacillus pectinilyticus</name>
    <dbReference type="NCBI Taxonomy" id="512399"/>
    <lineage>
        <taxon>Bacteria</taxon>
        <taxon>Bacillati</taxon>
        <taxon>Bacillota</taxon>
        <taxon>Bacilli</taxon>
        <taxon>Bacillales</taxon>
        <taxon>Paenibacillaceae</taxon>
        <taxon>Paenibacillus</taxon>
    </lineage>
</organism>
<dbReference type="SMART" id="SM00448">
    <property type="entry name" value="REC"/>
    <property type="match status" value="1"/>
</dbReference>
<sequence length="380" mass="44720">MRALLVDDEPLALRSMEKLLEVQNDVDIIAALVDPREAIRIVEQQRLDVIFVDLEMPEIGGMELAEQLYRLQPDLHIVFVTAFHQYAVEAFELHALDYVLKPVFADRLNKTLDRLRKVLAKSKISSRSIVKVQLNCFQSLHWLSGNEDVRNFSWRTSKTQELFTFLVHHRRGPVIRKEYLIELLWPEQEMTRASVQLHTAVYQLRKMLKIQGLSIQVVYEQEGYRLQFDNVFVDVDMWEHELLHAPELSVSTVSTYKALLAIYKGDYLGESSFEWAEAERERLRLVRLHHLQRVADFCLKMGLLNDASELYRLMKEQYPLVESGYYGLMQVYVLSNHFADIKLMYEELRSRLEEELAIMPSPTLTKWYHDTFELVKKQNV</sequence>
<evidence type="ECO:0000256" key="3">
    <source>
        <dbReference type="ARBA" id="ARBA00023015"/>
    </source>
</evidence>